<sequence length="83" mass="9472">MSVIKKKPRSLSLTPEVEDKLLKLCDQLGVNPHAYLLNEVGKAVNRDYLAFQVAERQQNMFQDFFDKMAVMAEAESQNNSHSD</sequence>
<protein>
    <submittedName>
        <fullName evidence="1">Uncharacterized protein</fullName>
    </submittedName>
</protein>
<evidence type="ECO:0000313" key="1">
    <source>
        <dbReference type="EMBL" id="CRY94999.1"/>
    </source>
</evidence>
<geneLocation type="plasmid" evidence="1">
    <name>pRGRH0431</name>
</geneLocation>
<reference evidence="1" key="1">
    <citation type="submission" date="2015-06" db="EMBL/GenBank/DDBJ databases">
        <authorList>
            <person name="Joergensen T."/>
        </authorList>
    </citation>
    <scope>NUCLEOTIDE SEQUENCE</scope>
    <source>
        <plasmid evidence="1">pRGRH0431</plasmid>
    </source>
</reference>
<dbReference type="AlphaFoldDB" id="A0A0H5Q0R0"/>
<organism evidence="1">
    <name type="scientific">uncultured prokaryote</name>
    <dbReference type="NCBI Taxonomy" id="198431"/>
    <lineage>
        <taxon>unclassified sequences</taxon>
        <taxon>environmental samples</taxon>
    </lineage>
</organism>
<reference evidence="1" key="2">
    <citation type="submission" date="2015-07" db="EMBL/GenBank/DDBJ databases">
        <title>Plasmids, circular viruses and viroids from rat gut.</title>
        <authorList>
            <person name="Jorgensen T.J."/>
            <person name="Hansen M.A."/>
            <person name="Xu Z."/>
            <person name="Tabak M.A."/>
            <person name="Sorensen S.J."/>
            <person name="Hansen L.H."/>
        </authorList>
    </citation>
    <scope>NUCLEOTIDE SEQUENCE</scope>
    <source>
        <plasmid evidence="1">pRGRH0431</plasmid>
    </source>
</reference>
<proteinExistence type="predicted"/>
<name>A0A0H5Q0R0_9ZZZZ</name>
<dbReference type="EMBL" id="LN853076">
    <property type="protein sequence ID" value="CRY94999.1"/>
    <property type="molecule type" value="Genomic_DNA"/>
</dbReference>
<accession>A0A0H5Q0R0</accession>
<keyword evidence="1" id="KW-0614">Plasmid</keyword>